<feature type="compositionally biased region" description="Basic residues" evidence="1">
    <location>
        <begin position="69"/>
        <end position="78"/>
    </location>
</feature>
<organism evidence="2 3">
    <name type="scientific">Sphaerisporangium rubeum</name>
    <dbReference type="NCBI Taxonomy" id="321317"/>
    <lineage>
        <taxon>Bacteria</taxon>
        <taxon>Bacillati</taxon>
        <taxon>Actinomycetota</taxon>
        <taxon>Actinomycetes</taxon>
        <taxon>Streptosporangiales</taxon>
        <taxon>Streptosporangiaceae</taxon>
        <taxon>Sphaerisporangium</taxon>
    </lineage>
</organism>
<name>A0A7X0IDP2_9ACTN</name>
<protein>
    <submittedName>
        <fullName evidence="2">Uncharacterized protein</fullName>
    </submittedName>
</protein>
<accession>A0A7X0IDP2</accession>
<evidence type="ECO:0000313" key="3">
    <source>
        <dbReference type="Proteomes" id="UP000555564"/>
    </source>
</evidence>
<reference evidence="2 3" key="1">
    <citation type="submission" date="2020-08" db="EMBL/GenBank/DDBJ databases">
        <title>Sequencing the genomes of 1000 actinobacteria strains.</title>
        <authorList>
            <person name="Klenk H.-P."/>
        </authorList>
    </citation>
    <scope>NUCLEOTIDE SEQUENCE [LARGE SCALE GENOMIC DNA]</scope>
    <source>
        <strain evidence="2 3">DSM 44936</strain>
    </source>
</reference>
<dbReference type="Proteomes" id="UP000555564">
    <property type="component" value="Unassembled WGS sequence"/>
</dbReference>
<dbReference type="EMBL" id="JACHIU010000001">
    <property type="protein sequence ID" value="MBB6471777.1"/>
    <property type="molecule type" value="Genomic_DNA"/>
</dbReference>
<evidence type="ECO:0000256" key="1">
    <source>
        <dbReference type="SAM" id="MobiDB-lite"/>
    </source>
</evidence>
<feature type="compositionally biased region" description="Pro residues" evidence="1">
    <location>
        <begin position="58"/>
        <end position="68"/>
    </location>
</feature>
<feature type="compositionally biased region" description="Pro residues" evidence="1">
    <location>
        <begin position="16"/>
        <end position="27"/>
    </location>
</feature>
<keyword evidence="3" id="KW-1185">Reference proteome</keyword>
<evidence type="ECO:0000313" key="2">
    <source>
        <dbReference type="EMBL" id="MBB6471777.1"/>
    </source>
</evidence>
<gene>
    <name evidence="2" type="ORF">BJ992_001208</name>
</gene>
<feature type="region of interest" description="Disordered" evidence="1">
    <location>
        <begin position="1"/>
        <end position="78"/>
    </location>
</feature>
<feature type="compositionally biased region" description="Basic residues" evidence="1">
    <location>
        <begin position="1"/>
        <end position="11"/>
    </location>
</feature>
<comment type="caution">
    <text evidence="2">The sequence shown here is derived from an EMBL/GenBank/DDBJ whole genome shotgun (WGS) entry which is preliminary data.</text>
</comment>
<dbReference type="AlphaFoldDB" id="A0A7X0IDP2"/>
<proteinExistence type="predicted"/>
<sequence>MRTRAAKKGRKAPGTTPLPEPKPPLPEPGRVVPLSLPEHAAPPLPRPERKQPSAPRRITPPPMPVRRTPPPRRQPKGR</sequence>